<protein>
    <submittedName>
        <fullName evidence="3">Apoptosis facilitator Bcl-2-like protein 14</fullName>
    </submittedName>
</protein>
<feature type="compositionally biased region" description="Polar residues" evidence="2">
    <location>
        <begin position="236"/>
        <end position="246"/>
    </location>
</feature>
<name>A0A556VXY0_BAGYA</name>
<gene>
    <name evidence="3" type="ORF">Baya_2567</name>
</gene>
<feature type="compositionally biased region" description="Basic residues" evidence="2">
    <location>
        <begin position="317"/>
        <end position="337"/>
    </location>
</feature>
<evidence type="ECO:0000313" key="3">
    <source>
        <dbReference type="EMBL" id="TVK90486.1"/>
    </source>
</evidence>
<accession>A0A556VXY0</accession>
<feature type="compositionally biased region" description="Polar residues" evidence="2">
    <location>
        <begin position="114"/>
        <end position="128"/>
    </location>
</feature>
<feature type="region of interest" description="Disordered" evidence="2">
    <location>
        <begin position="235"/>
        <end position="261"/>
    </location>
</feature>
<dbReference type="GO" id="GO:0006915">
    <property type="term" value="P:apoptotic process"/>
    <property type="evidence" value="ECO:0007669"/>
    <property type="project" value="UniProtKB-KW"/>
</dbReference>
<feature type="region of interest" description="Disordered" evidence="2">
    <location>
        <begin position="275"/>
        <end position="303"/>
    </location>
</feature>
<dbReference type="GO" id="GO:2001236">
    <property type="term" value="P:regulation of extrinsic apoptotic signaling pathway"/>
    <property type="evidence" value="ECO:0007669"/>
    <property type="project" value="TreeGrafter"/>
</dbReference>
<feature type="region of interest" description="Disordered" evidence="2">
    <location>
        <begin position="82"/>
        <end position="222"/>
    </location>
</feature>
<feature type="compositionally biased region" description="Basic and acidic residues" evidence="2">
    <location>
        <begin position="82"/>
        <end position="109"/>
    </location>
</feature>
<dbReference type="AlphaFoldDB" id="A0A556VXY0"/>
<feature type="compositionally biased region" description="Basic and acidic residues" evidence="2">
    <location>
        <begin position="200"/>
        <end position="222"/>
    </location>
</feature>
<organism evidence="3 4">
    <name type="scientific">Bagarius yarrelli</name>
    <name type="common">Goonch</name>
    <name type="synonym">Bagrus yarrelli</name>
    <dbReference type="NCBI Taxonomy" id="175774"/>
    <lineage>
        <taxon>Eukaryota</taxon>
        <taxon>Metazoa</taxon>
        <taxon>Chordata</taxon>
        <taxon>Craniata</taxon>
        <taxon>Vertebrata</taxon>
        <taxon>Euteleostomi</taxon>
        <taxon>Actinopterygii</taxon>
        <taxon>Neopterygii</taxon>
        <taxon>Teleostei</taxon>
        <taxon>Ostariophysi</taxon>
        <taxon>Siluriformes</taxon>
        <taxon>Sisoridae</taxon>
        <taxon>Sisorinae</taxon>
        <taxon>Bagarius</taxon>
    </lineage>
</organism>
<dbReference type="EMBL" id="VCAZ01000007">
    <property type="protein sequence ID" value="TVK90486.1"/>
    <property type="molecule type" value="Genomic_DNA"/>
</dbReference>
<comment type="caution">
    <text evidence="3">The sequence shown here is derived from an EMBL/GenBank/DDBJ whole genome shotgun (WGS) entry which is preliminary data.</text>
</comment>
<proteinExistence type="predicted"/>
<evidence type="ECO:0000256" key="1">
    <source>
        <dbReference type="ARBA" id="ARBA00022703"/>
    </source>
</evidence>
<evidence type="ECO:0000313" key="4">
    <source>
        <dbReference type="Proteomes" id="UP000319801"/>
    </source>
</evidence>
<reference evidence="3 4" key="1">
    <citation type="journal article" date="2019" name="Genome Biol. Evol.">
        <title>Whole-Genome Sequencing of the Giant Devil Catfish, Bagarius yarrelli.</title>
        <authorList>
            <person name="Jiang W."/>
            <person name="Lv Y."/>
            <person name="Cheng L."/>
            <person name="Yang K."/>
            <person name="Chao B."/>
            <person name="Wang X."/>
            <person name="Li Y."/>
            <person name="Pan X."/>
            <person name="You X."/>
            <person name="Zhang Y."/>
            <person name="Yang J."/>
            <person name="Li J."/>
            <person name="Zhang X."/>
            <person name="Liu S."/>
            <person name="Sun C."/>
            <person name="Yang J."/>
            <person name="Shi Q."/>
        </authorList>
    </citation>
    <scope>NUCLEOTIDE SEQUENCE [LARGE SCALE GENOMIC DNA]</scope>
    <source>
        <strain evidence="3">JWS20170419001</strain>
        <tissue evidence="3">Muscle</tissue>
    </source>
</reference>
<keyword evidence="4" id="KW-1185">Reference proteome</keyword>
<keyword evidence="1" id="KW-0053">Apoptosis</keyword>
<dbReference type="OrthoDB" id="9836802at2759"/>
<feature type="region of interest" description="Disordered" evidence="2">
    <location>
        <begin position="394"/>
        <end position="414"/>
    </location>
</feature>
<feature type="region of interest" description="Disordered" evidence="2">
    <location>
        <begin position="317"/>
        <end position="342"/>
    </location>
</feature>
<feature type="region of interest" description="Disordered" evidence="2">
    <location>
        <begin position="40"/>
        <end position="69"/>
    </location>
</feature>
<sequence length="546" mass="62140">MAQVEQHAPPKAPVLFVGERDSTRLLEAYVKRSLSLNDASRCTPRRERRTRKWVPSAERGRRVRKHSSDISLHLKPLCSEVKLREDEAFSEPEIDRKAQEDHERTDNKSKLLTKKSTPGRNYGSSASPLSDGKLQKWLVNVDVDTPDGKQPNTPTPAPTEEDPSKVYPDSVTESENFDKSKHCNKSSLTRRDASSASQSSDEKPRKCFLHIEKDKRNSQLHDSFKQDLEDIKISGSLLTPQPQLENLSDVKKTKDGKKTKKPSIWKSFLGLFSRENTDKQDDEDDEGRNEEALPTPEPATPTLSCLPISTADDIIQRHTKTTRRRRSQRRLSFKKRSRDMGLEKTSVRPVTLDLFSETNSQAQSIDTAEATSSYYEKMSEELKKIVYEVKNTPTEENRNLTDSVEPTDTEAESRSQEDIINRIIDLIKEEGDVINDKLNQNTVVTSFLNTITYGSFQKLADQYVNSEVHHQKTQPPVVAPELVKFAFTLDFTARVAALSRHAPGHILGFGNQYLKERFIYMCENHPYDIITEKPVTGNENSVRAER</sequence>
<dbReference type="PANTHER" id="PTHR14965:SF9">
    <property type="entry name" value="APOPTOSIS FACILITATOR BCL-2-LIKE PROTEIN 14"/>
    <property type="match status" value="1"/>
</dbReference>
<evidence type="ECO:0000256" key="2">
    <source>
        <dbReference type="SAM" id="MobiDB-lite"/>
    </source>
</evidence>
<dbReference type="Proteomes" id="UP000319801">
    <property type="component" value="Unassembled WGS sequence"/>
</dbReference>
<dbReference type="PANTHER" id="PTHR14965">
    <property type="entry name" value="SI:CH73-248E21.1"/>
    <property type="match status" value="1"/>
</dbReference>